<evidence type="ECO:0000313" key="2">
    <source>
        <dbReference type="EMBL" id="GES93006.1"/>
    </source>
</evidence>
<gene>
    <name evidence="1" type="ORF">RCL2_000870700</name>
    <name evidence="2" type="ORF">RCL2_001976800</name>
</gene>
<evidence type="ECO:0000313" key="1">
    <source>
        <dbReference type="EMBL" id="GES81464.1"/>
    </source>
</evidence>
<evidence type="ECO:0000313" key="3">
    <source>
        <dbReference type="Proteomes" id="UP000615446"/>
    </source>
</evidence>
<proteinExistence type="predicted"/>
<protein>
    <submittedName>
        <fullName evidence="2">Uncharacterized protein</fullName>
    </submittedName>
</protein>
<organism evidence="2 3">
    <name type="scientific">Rhizophagus clarus</name>
    <dbReference type="NCBI Taxonomy" id="94130"/>
    <lineage>
        <taxon>Eukaryota</taxon>
        <taxon>Fungi</taxon>
        <taxon>Fungi incertae sedis</taxon>
        <taxon>Mucoromycota</taxon>
        <taxon>Glomeromycotina</taxon>
        <taxon>Glomeromycetes</taxon>
        <taxon>Glomerales</taxon>
        <taxon>Glomeraceae</taxon>
        <taxon>Rhizophagus</taxon>
    </lineage>
</organism>
<reference evidence="2" key="1">
    <citation type="submission" date="2019-10" db="EMBL/GenBank/DDBJ databases">
        <title>Conservation and host-specific expression of non-tandemly repeated heterogenous ribosome RNA gene in arbuscular mycorrhizal fungi.</title>
        <authorList>
            <person name="Maeda T."/>
            <person name="Kobayashi Y."/>
            <person name="Nakagawa T."/>
            <person name="Ezawa T."/>
            <person name="Yamaguchi K."/>
            <person name="Bino T."/>
            <person name="Nishimoto Y."/>
            <person name="Shigenobu S."/>
            <person name="Kawaguchi M."/>
        </authorList>
    </citation>
    <scope>NUCLEOTIDE SEQUENCE</scope>
    <source>
        <strain evidence="2">HR1</strain>
    </source>
</reference>
<dbReference type="AlphaFoldDB" id="A0A8H3QV27"/>
<dbReference type="EMBL" id="BLAL01000055">
    <property type="protein sequence ID" value="GES81464.1"/>
    <property type="molecule type" value="Genomic_DNA"/>
</dbReference>
<accession>A0A8H3QV27</accession>
<name>A0A8H3QV27_9GLOM</name>
<sequence>MTSRLWILKIEDTNGGFYFDMVSKLDLNDYKINIFKYESESIKLKLLISQAVTKGLILYHNINFLPYPLNTPAPNTKFFNLFIGFLAKPVMEITKKLWI</sequence>
<dbReference type="Proteomes" id="UP000615446">
    <property type="component" value="Unassembled WGS sequence"/>
</dbReference>
<comment type="caution">
    <text evidence="2">The sequence shown here is derived from an EMBL/GenBank/DDBJ whole genome shotgun (WGS) entry which is preliminary data.</text>
</comment>
<dbReference type="EMBL" id="BLAL01000218">
    <property type="protein sequence ID" value="GES93006.1"/>
    <property type="molecule type" value="Genomic_DNA"/>
</dbReference>